<dbReference type="CDD" id="cd07185">
    <property type="entry name" value="OmpA_C-like"/>
    <property type="match status" value="1"/>
</dbReference>
<proteinExistence type="predicted"/>
<gene>
    <name evidence="3" type="ORF">NRP21_07785</name>
</gene>
<feature type="domain" description="OmpA-like" evidence="2">
    <location>
        <begin position="1"/>
        <end position="107"/>
    </location>
</feature>
<dbReference type="RefSeq" id="WP_257715619.1">
    <property type="nucleotide sequence ID" value="NZ_JANJOU010000004.1"/>
</dbReference>
<keyword evidence="4" id="KW-1185">Reference proteome</keyword>
<dbReference type="PANTHER" id="PTHR30329:SF21">
    <property type="entry name" value="LIPOPROTEIN YIAD-RELATED"/>
    <property type="match status" value="1"/>
</dbReference>
<dbReference type="Pfam" id="PF00691">
    <property type="entry name" value="OmpA"/>
    <property type="match status" value="1"/>
</dbReference>
<dbReference type="Proteomes" id="UP001524642">
    <property type="component" value="Unassembled WGS sequence"/>
</dbReference>
<dbReference type="InterPro" id="IPR036737">
    <property type="entry name" value="OmpA-like_sf"/>
</dbReference>
<evidence type="ECO:0000256" key="1">
    <source>
        <dbReference type="PROSITE-ProRule" id="PRU00473"/>
    </source>
</evidence>
<name>A0ABT1X450_9PROT</name>
<dbReference type="SUPFAM" id="SSF103088">
    <property type="entry name" value="OmpA-like"/>
    <property type="match status" value="1"/>
</dbReference>
<reference evidence="3 4" key="1">
    <citation type="submission" date="2022-06" db="EMBL/GenBank/DDBJ databases">
        <title>Roseomonas CN29.</title>
        <authorList>
            <person name="Cheng Y."/>
            <person name="He X."/>
        </authorList>
    </citation>
    <scope>NUCLEOTIDE SEQUENCE [LARGE SCALE GENOMIC DNA]</scope>
    <source>
        <strain evidence="3 4">CN29</strain>
    </source>
</reference>
<dbReference type="EMBL" id="JANJOU010000004">
    <property type="protein sequence ID" value="MCR0981947.1"/>
    <property type="molecule type" value="Genomic_DNA"/>
</dbReference>
<sequence>MMLRFEPGRSELTLTAQRTTLTMLENFLGPLAGQRMRVEGHCDGAEERLGGMALSRRRAEVVTAFLVLNGVPAGLITTTAVGATRPLILTPPRTPEEGNRRVEVWVV</sequence>
<organism evidence="3 4">
    <name type="scientific">Roseomonas populi</name>
    <dbReference type="NCBI Taxonomy" id="3121582"/>
    <lineage>
        <taxon>Bacteria</taxon>
        <taxon>Pseudomonadati</taxon>
        <taxon>Pseudomonadota</taxon>
        <taxon>Alphaproteobacteria</taxon>
        <taxon>Acetobacterales</taxon>
        <taxon>Roseomonadaceae</taxon>
        <taxon>Roseomonas</taxon>
    </lineage>
</organism>
<protein>
    <submittedName>
        <fullName evidence="3">OmpA family protein</fullName>
    </submittedName>
</protein>
<dbReference type="InterPro" id="IPR050330">
    <property type="entry name" value="Bact_OuterMem_StrucFunc"/>
</dbReference>
<dbReference type="InterPro" id="IPR006665">
    <property type="entry name" value="OmpA-like"/>
</dbReference>
<comment type="caution">
    <text evidence="3">The sequence shown here is derived from an EMBL/GenBank/DDBJ whole genome shotgun (WGS) entry which is preliminary data.</text>
</comment>
<evidence type="ECO:0000313" key="3">
    <source>
        <dbReference type="EMBL" id="MCR0981947.1"/>
    </source>
</evidence>
<dbReference type="Gene3D" id="3.30.1330.60">
    <property type="entry name" value="OmpA-like domain"/>
    <property type="match status" value="1"/>
</dbReference>
<evidence type="ECO:0000259" key="2">
    <source>
        <dbReference type="PROSITE" id="PS51123"/>
    </source>
</evidence>
<dbReference type="PROSITE" id="PS51123">
    <property type="entry name" value="OMPA_2"/>
    <property type="match status" value="1"/>
</dbReference>
<dbReference type="PANTHER" id="PTHR30329">
    <property type="entry name" value="STATOR ELEMENT OF FLAGELLAR MOTOR COMPLEX"/>
    <property type="match status" value="1"/>
</dbReference>
<evidence type="ECO:0000313" key="4">
    <source>
        <dbReference type="Proteomes" id="UP001524642"/>
    </source>
</evidence>
<accession>A0ABT1X450</accession>
<keyword evidence="1" id="KW-0472">Membrane</keyword>